<dbReference type="Proteomes" id="UP000655410">
    <property type="component" value="Unassembled WGS sequence"/>
</dbReference>
<protein>
    <submittedName>
        <fullName evidence="2">ATPase</fullName>
    </submittedName>
</protein>
<keyword evidence="3" id="KW-1185">Reference proteome</keyword>
<dbReference type="Pfam" id="PF02374">
    <property type="entry name" value="ArsA_ATPase"/>
    <property type="match status" value="1"/>
</dbReference>
<reference evidence="3" key="1">
    <citation type="journal article" date="2019" name="Int. J. Syst. Evol. Microbiol.">
        <title>The Global Catalogue of Microorganisms (GCM) 10K type strain sequencing project: providing services to taxonomists for standard genome sequencing and annotation.</title>
        <authorList>
            <consortium name="The Broad Institute Genomics Platform"/>
            <consortium name="The Broad Institute Genome Sequencing Center for Infectious Disease"/>
            <person name="Wu L."/>
            <person name="Ma J."/>
        </authorList>
    </citation>
    <scope>NUCLEOTIDE SEQUENCE [LARGE SCALE GENOMIC DNA]</scope>
    <source>
        <strain evidence="3">CGMCC 4.7371</strain>
    </source>
</reference>
<gene>
    <name evidence="2" type="ORF">GCM10011584_22860</name>
</gene>
<dbReference type="InterPro" id="IPR027417">
    <property type="entry name" value="P-loop_NTPase"/>
</dbReference>
<dbReference type="RefSeq" id="WP_188784146.1">
    <property type="nucleotide sequence ID" value="NZ_BMNI01000005.1"/>
</dbReference>
<dbReference type="Gene3D" id="3.40.50.300">
    <property type="entry name" value="P-loop containing nucleotide triphosphate hydrolases"/>
    <property type="match status" value="1"/>
</dbReference>
<dbReference type="InterPro" id="IPR025723">
    <property type="entry name" value="ArsA/GET3_ATPase-like"/>
</dbReference>
<evidence type="ECO:0000313" key="3">
    <source>
        <dbReference type="Proteomes" id="UP000655410"/>
    </source>
</evidence>
<dbReference type="PANTHER" id="PTHR10803">
    <property type="entry name" value="ARSENICAL PUMP-DRIVING ATPASE ARSENITE-TRANSLOCATING ATPASE"/>
    <property type="match status" value="1"/>
</dbReference>
<dbReference type="PANTHER" id="PTHR10803:SF31">
    <property type="entry name" value="ATPASE RV3679-RELATED"/>
    <property type="match status" value="1"/>
</dbReference>
<evidence type="ECO:0000259" key="1">
    <source>
        <dbReference type="Pfam" id="PF02374"/>
    </source>
</evidence>
<organism evidence="2 3">
    <name type="scientific">Nocardioides phosphati</name>
    <dbReference type="NCBI Taxonomy" id="1867775"/>
    <lineage>
        <taxon>Bacteria</taxon>
        <taxon>Bacillati</taxon>
        <taxon>Actinomycetota</taxon>
        <taxon>Actinomycetes</taxon>
        <taxon>Propionibacteriales</taxon>
        <taxon>Nocardioidaceae</taxon>
        <taxon>Nocardioides</taxon>
    </lineage>
</organism>
<dbReference type="EMBL" id="BMNI01000005">
    <property type="protein sequence ID" value="GGO90628.1"/>
    <property type="molecule type" value="Genomic_DNA"/>
</dbReference>
<accession>A0ABQ2NAL5</accession>
<sequence>MSTSDKAKVRLHVVTGKGGTGKSTVAAALALALASTGKRVLLCEVEGRQGIAQMFDVPPLPYEERRIATGLLGANGETPGEVHALHIDAESAFLEYLAMYYKLGRAGRALDRFGVIEFATTIAPGVRDVLLTGKVFEAAKTERRKGTSSKDRLGYDAIVLDAPPTGRITQFLNVNGELAGLAKVGPVKAQADTVMTLFRSPQTAVHLVTVLEEMPVQETADGIAELRAAHLPVGGVIVNLVRPRDLSSETLASITDDTVDRSAVAARLREVGVAADDAVVDGLLAEARDHAERRALEDSQRALVAGMGTATYELPRIAGGVDLGALYELAGMLREQGLA</sequence>
<comment type="caution">
    <text evidence="2">The sequence shown here is derived from an EMBL/GenBank/DDBJ whole genome shotgun (WGS) entry which is preliminary data.</text>
</comment>
<proteinExistence type="predicted"/>
<evidence type="ECO:0000313" key="2">
    <source>
        <dbReference type="EMBL" id="GGO90628.1"/>
    </source>
</evidence>
<name>A0ABQ2NAL5_9ACTN</name>
<feature type="domain" description="ArsA/GET3 Anion-transporting ATPase-like" evidence="1">
    <location>
        <begin position="11"/>
        <end position="178"/>
    </location>
</feature>
<dbReference type="SUPFAM" id="SSF52540">
    <property type="entry name" value="P-loop containing nucleoside triphosphate hydrolases"/>
    <property type="match status" value="1"/>
</dbReference>
<dbReference type="InterPro" id="IPR016300">
    <property type="entry name" value="ATPase_ArsA/GET3"/>
</dbReference>